<dbReference type="InterPro" id="IPR003660">
    <property type="entry name" value="HAMP_dom"/>
</dbReference>
<keyword evidence="5" id="KW-0812">Transmembrane</keyword>
<evidence type="ECO:0000256" key="5">
    <source>
        <dbReference type="SAM" id="Phobius"/>
    </source>
</evidence>
<dbReference type="Pfam" id="PF00672">
    <property type="entry name" value="HAMP"/>
    <property type="match status" value="1"/>
</dbReference>
<keyword evidence="10" id="KW-1185">Reference proteome</keyword>
<dbReference type="PANTHER" id="PTHR32089:SF112">
    <property type="entry name" value="LYSOZYME-LIKE PROTEIN-RELATED"/>
    <property type="match status" value="1"/>
</dbReference>
<dbReference type="PROSITE" id="PS51753">
    <property type="entry name" value="HBM"/>
    <property type="match status" value="1"/>
</dbReference>
<dbReference type="GO" id="GO:0007165">
    <property type="term" value="P:signal transduction"/>
    <property type="evidence" value="ECO:0007669"/>
    <property type="project" value="UniProtKB-KW"/>
</dbReference>
<dbReference type="Pfam" id="PF00015">
    <property type="entry name" value="MCPsignal"/>
    <property type="match status" value="1"/>
</dbReference>
<dbReference type="EMBL" id="BJYZ01000012">
    <property type="protein sequence ID" value="GEO38711.1"/>
    <property type="molecule type" value="Genomic_DNA"/>
</dbReference>
<dbReference type="RefSeq" id="WP_244619519.1">
    <property type="nucleotide sequence ID" value="NZ_BJYZ01000012.1"/>
</dbReference>
<evidence type="ECO:0000259" key="8">
    <source>
        <dbReference type="PROSITE" id="PS51753"/>
    </source>
</evidence>
<dbReference type="InterPro" id="IPR032255">
    <property type="entry name" value="HBM"/>
</dbReference>
<keyword evidence="5" id="KW-1133">Transmembrane helix</keyword>
<keyword evidence="5" id="KW-0472">Membrane</keyword>
<dbReference type="Proteomes" id="UP000321523">
    <property type="component" value="Unassembled WGS sequence"/>
</dbReference>
<reference evidence="9 10" key="1">
    <citation type="submission" date="2019-07" db="EMBL/GenBank/DDBJ databases">
        <title>Whole genome shotgun sequence of Skermanella aerolata NBRC 106429.</title>
        <authorList>
            <person name="Hosoyama A."/>
            <person name="Uohara A."/>
            <person name="Ohji S."/>
            <person name="Ichikawa N."/>
        </authorList>
    </citation>
    <scope>NUCLEOTIDE SEQUENCE [LARGE SCALE GENOMIC DNA]</scope>
    <source>
        <strain evidence="9 10">NBRC 106429</strain>
    </source>
</reference>
<dbReference type="PROSITE" id="PS50885">
    <property type="entry name" value="HAMP"/>
    <property type="match status" value="1"/>
</dbReference>
<evidence type="ECO:0000256" key="3">
    <source>
        <dbReference type="PROSITE-ProRule" id="PRU00284"/>
    </source>
</evidence>
<dbReference type="SMART" id="SM00304">
    <property type="entry name" value="HAMP"/>
    <property type="match status" value="1"/>
</dbReference>
<feature type="domain" description="HBM" evidence="8">
    <location>
        <begin position="50"/>
        <end position="289"/>
    </location>
</feature>
<dbReference type="InterPro" id="IPR004089">
    <property type="entry name" value="MCPsignal_dom"/>
</dbReference>
<feature type="transmembrane region" description="Helical" evidence="5">
    <location>
        <begin position="12"/>
        <end position="32"/>
    </location>
</feature>
<dbReference type="Gene3D" id="6.10.340.10">
    <property type="match status" value="1"/>
</dbReference>
<name>A0A512DQF8_9PROT</name>
<evidence type="ECO:0000313" key="9">
    <source>
        <dbReference type="EMBL" id="GEO38711.1"/>
    </source>
</evidence>
<keyword evidence="1 3" id="KW-0807">Transducer</keyword>
<proteinExistence type="inferred from homology"/>
<evidence type="ECO:0000313" key="10">
    <source>
        <dbReference type="Proteomes" id="UP000321523"/>
    </source>
</evidence>
<dbReference type="PANTHER" id="PTHR32089">
    <property type="entry name" value="METHYL-ACCEPTING CHEMOTAXIS PROTEIN MCPB"/>
    <property type="match status" value="1"/>
</dbReference>
<dbReference type="AlphaFoldDB" id="A0A512DQF8"/>
<feature type="domain" description="Methyl-accepting transducer" evidence="6">
    <location>
        <begin position="416"/>
        <end position="652"/>
    </location>
</feature>
<dbReference type="GO" id="GO:0016020">
    <property type="term" value="C:membrane"/>
    <property type="evidence" value="ECO:0007669"/>
    <property type="project" value="InterPro"/>
</dbReference>
<evidence type="ECO:0000259" key="6">
    <source>
        <dbReference type="PROSITE" id="PS50111"/>
    </source>
</evidence>
<dbReference type="CDD" id="cd06225">
    <property type="entry name" value="HAMP"/>
    <property type="match status" value="1"/>
</dbReference>
<dbReference type="Gene3D" id="1.10.287.950">
    <property type="entry name" value="Methyl-accepting chemotaxis protein"/>
    <property type="match status" value="1"/>
</dbReference>
<feature type="region of interest" description="Disordered" evidence="4">
    <location>
        <begin position="424"/>
        <end position="456"/>
    </location>
</feature>
<comment type="caution">
    <text evidence="9">The sequence shown here is derived from an EMBL/GenBank/DDBJ whole genome shotgun (WGS) entry which is preliminary data.</text>
</comment>
<sequence>MNPIRGFQNAKLGVKLGLGFVVMLSISLTLVANDQRSMSSSEESFGDFGRIATNSLLIANVEKGLLGTAVSARDYQLAPTAENMAKLDSSRQLFQDTLKTARDAIKNPERTRILAEMGETQNSYDSTVVKTTKLIDTQMRILSEEMTPLGVSVRQAISDTNDLAQKANDLELSSDLGKINESFLLARLSVYKFLQSNNLDDQKRINEELKEAEDALKDALSKPNDASLNQRLTSIGADVPRYRAMADKFTDATAQRNQLAMEAARLRGTLLGQINKVMESQKADQDKLKQQVAQDFSTARWFAWSGLAVALLIGVLCAFGLTRTIAGAVQTMTRAMQALAQGDTKVEIPARGRGDEIGAMAAAVQVFKENAIERIRLEAEQAAENEAKEKRTRAVERLIGDFDGQMASILRTVSSAATELDSTAQSMSATAEETSRQATASAGAAEQTSANVQTVASAAEEMTGSLMEISRQVSRSTGIANDAVNQAEQTDATVQGLAQAAQKINEVVELISSIAGQTNLLALNATIEAARAGEHGKGFAVVASEVKNLANQTAKATQDITAQIASIQDETNGAVTAIRGIGGTIRQMNEITTTIAAAVEEQNAATAEISRNVAQAAAGTQEVSLNVGQVMEASAQTGSAATQVLGAASELSQQAEMLRTEVERFLAGIRAA</sequence>
<evidence type="ECO:0000256" key="1">
    <source>
        <dbReference type="ARBA" id="ARBA00023224"/>
    </source>
</evidence>
<feature type="domain" description="HAMP" evidence="7">
    <location>
        <begin position="323"/>
        <end position="376"/>
    </location>
</feature>
<accession>A0A512DQF8</accession>
<dbReference type="SMART" id="SM01358">
    <property type="entry name" value="HBM"/>
    <property type="match status" value="1"/>
</dbReference>
<dbReference type="SUPFAM" id="SSF58104">
    <property type="entry name" value="Methyl-accepting chemotaxis protein (MCP) signaling domain"/>
    <property type="match status" value="1"/>
</dbReference>
<evidence type="ECO:0000256" key="2">
    <source>
        <dbReference type="ARBA" id="ARBA00029447"/>
    </source>
</evidence>
<organism evidence="9 10">
    <name type="scientific">Skermanella aerolata</name>
    <dbReference type="NCBI Taxonomy" id="393310"/>
    <lineage>
        <taxon>Bacteria</taxon>
        <taxon>Pseudomonadati</taxon>
        <taxon>Pseudomonadota</taxon>
        <taxon>Alphaproteobacteria</taxon>
        <taxon>Rhodospirillales</taxon>
        <taxon>Azospirillaceae</taxon>
        <taxon>Skermanella</taxon>
    </lineage>
</organism>
<comment type="similarity">
    <text evidence="2">Belongs to the methyl-accepting chemotaxis (MCP) protein family.</text>
</comment>
<evidence type="ECO:0000256" key="4">
    <source>
        <dbReference type="SAM" id="MobiDB-lite"/>
    </source>
</evidence>
<evidence type="ECO:0000259" key="7">
    <source>
        <dbReference type="PROSITE" id="PS50885"/>
    </source>
</evidence>
<dbReference type="PROSITE" id="PS50111">
    <property type="entry name" value="CHEMOTAXIS_TRANSDUC_2"/>
    <property type="match status" value="1"/>
</dbReference>
<gene>
    <name evidence="9" type="ORF">SAE02_28590</name>
</gene>
<protein>
    <submittedName>
        <fullName evidence="9">Methyl-accepting chemotaxis protein</fullName>
    </submittedName>
</protein>
<dbReference type="SMART" id="SM00283">
    <property type="entry name" value="MA"/>
    <property type="match status" value="1"/>
</dbReference>